<dbReference type="InterPro" id="IPR013525">
    <property type="entry name" value="ABC2_TM"/>
</dbReference>
<reference evidence="8 9" key="1">
    <citation type="journal article" date="2017" name="Int. J. Syst. Evol. Microbiol.">
        <title>Pseudokineococcus basanitobsidens sp. nov., isolated from volcanic rock.</title>
        <authorList>
            <person name="Lee D.W."/>
            <person name="Park M.Y."/>
            <person name="Kim J.J."/>
            <person name="Kim B.S."/>
        </authorList>
    </citation>
    <scope>NUCLEOTIDE SEQUENCE [LARGE SCALE GENOMIC DNA]</scope>
    <source>
        <strain evidence="8 9">DSM 103726</strain>
    </source>
</reference>
<feature type="domain" description="ABC-2 type transporter transmembrane" evidence="7">
    <location>
        <begin position="27"/>
        <end position="225"/>
    </location>
</feature>
<dbReference type="Pfam" id="PF01061">
    <property type="entry name" value="ABC2_membrane"/>
    <property type="match status" value="1"/>
</dbReference>
<dbReference type="InterPro" id="IPR051784">
    <property type="entry name" value="Nod_factor_ABC_transporter"/>
</dbReference>
<dbReference type="EMBL" id="JBBIAA010000054">
    <property type="protein sequence ID" value="MEJ5947018.1"/>
    <property type="molecule type" value="Genomic_DNA"/>
</dbReference>
<comment type="caution">
    <text evidence="8">The sequence shown here is derived from an EMBL/GenBank/DDBJ whole genome shotgun (WGS) entry which is preliminary data.</text>
</comment>
<dbReference type="Proteomes" id="UP001387100">
    <property type="component" value="Unassembled WGS sequence"/>
</dbReference>
<evidence type="ECO:0000256" key="2">
    <source>
        <dbReference type="ARBA" id="ARBA00022692"/>
    </source>
</evidence>
<sequence length="265" mass="27908">MSTLTHRSAGPDDARAPGGLRLVALHTRSQLLETVRVPIAVVGTVVFPTLTMLFFVVPQPFADDARQATAATSQISLFAVMSVCLFTYGVGVAEDRALPWDSYLRTLPVGAGPRLAGRLLNGLGFAMLSLVPLVLVAWLLTAATLPADRLLLAAGALAVAALPMLGLGLFVGYGLSTKAALAVAQVLLLPLAFGGGLFLPPETFPGWLDAISAWLPTRAGRDLVVSATTGVDLPATTWPVLLGWTLLTGALAVRAYRRDEGRRFR</sequence>
<keyword evidence="9" id="KW-1185">Reference proteome</keyword>
<dbReference type="RefSeq" id="WP_339576391.1">
    <property type="nucleotide sequence ID" value="NZ_JBBIAA010000054.1"/>
</dbReference>
<evidence type="ECO:0000313" key="8">
    <source>
        <dbReference type="EMBL" id="MEJ5947018.1"/>
    </source>
</evidence>
<evidence type="ECO:0000256" key="6">
    <source>
        <dbReference type="SAM" id="Phobius"/>
    </source>
</evidence>
<organism evidence="8 9">
    <name type="scientific">Pseudokineococcus basanitobsidens</name>
    <dbReference type="NCBI Taxonomy" id="1926649"/>
    <lineage>
        <taxon>Bacteria</taxon>
        <taxon>Bacillati</taxon>
        <taxon>Actinomycetota</taxon>
        <taxon>Actinomycetes</taxon>
        <taxon>Kineosporiales</taxon>
        <taxon>Kineosporiaceae</taxon>
        <taxon>Pseudokineococcus</taxon>
    </lineage>
</organism>
<evidence type="ECO:0000256" key="1">
    <source>
        <dbReference type="ARBA" id="ARBA00004141"/>
    </source>
</evidence>
<keyword evidence="5" id="KW-0046">Antibiotic resistance</keyword>
<keyword evidence="2 6" id="KW-0812">Transmembrane</keyword>
<dbReference type="InterPro" id="IPR000412">
    <property type="entry name" value="ABC_2_transport"/>
</dbReference>
<evidence type="ECO:0000256" key="5">
    <source>
        <dbReference type="ARBA" id="ARBA00023251"/>
    </source>
</evidence>
<accession>A0ABU8RPI0</accession>
<feature type="transmembrane region" description="Helical" evidence="6">
    <location>
        <begin position="77"/>
        <end position="98"/>
    </location>
</feature>
<keyword evidence="4 6" id="KW-0472">Membrane</keyword>
<dbReference type="PIRSF" id="PIRSF006648">
    <property type="entry name" value="DrrB"/>
    <property type="match status" value="1"/>
</dbReference>
<feature type="transmembrane region" description="Helical" evidence="6">
    <location>
        <begin position="37"/>
        <end position="57"/>
    </location>
</feature>
<evidence type="ECO:0000313" key="9">
    <source>
        <dbReference type="Proteomes" id="UP001387100"/>
    </source>
</evidence>
<evidence type="ECO:0000256" key="4">
    <source>
        <dbReference type="ARBA" id="ARBA00023136"/>
    </source>
</evidence>
<dbReference type="PANTHER" id="PTHR43229:SF2">
    <property type="entry name" value="NODULATION PROTEIN J"/>
    <property type="match status" value="1"/>
</dbReference>
<gene>
    <name evidence="8" type="ORF">WDZ17_17135</name>
</gene>
<feature type="transmembrane region" description="Helical" evidence="6">
    <location>
        <begin position="119"/>
        <end position="140"/>
    </location>
</feature>
<proteinExistence type="predicted"/>
<feature type="transmembrane region" description="Helical" evidence="6">
    <location>
        <begin position="238"/>
        <end position="256"/>
    </location>
</feature>
<evidence type="ECO:0000256" key="3">
    <source>
        <dbReference type="ARBA" id="ARBA00022989"/>
    </source>
</evidence>
<feature type="transmembrane region" description="Helical" evidence="6">
    <location>
        <begin position="179"/>
        <end position="199"/>
    </location>
</feature>
<keyword evidence="3 6" id="KW-1133">Transmembrane helix</keyword>
<protein>
    <submittedName>
        <fullName evidence="8">ABC transporter permease</fullName>
    </submittedName>
</protein>
<dbReference type="PANTHER" id="PTHR43229">
    <property type="entry name" value="NODULATION PROTEIN J"/>
    <property type="match status" value="1"/>
</dbReference>
<feature type="transmembrane region" description="Helical" evidence="6">
    <location>
        <begin position="152"/>
        <end position="172"/>
    </location>
</feature>
<comment type="subcellular location">
    <subcellularLocation>
        <location evidence="1">Membrane</location>
        <topology evidence="1">Multi-pass membrane protein</topology>
    </subcellularLocation>
</comment>
<evidence type="ECO:0000259" key="7">
    <source>
        <dbReference type="Pfam" id="PF01061"/>
    </source>
</evidence>
<name>A0ABU8RPI0_9ACTN</name>